<keyword evidence="1" id="KW-0472">Membrane</keyword>
<proteinExistence type="predicted"/>
<dbReference type="EMBL" id="BAABJH010000007">
    <property type="protein sequence ID" value="GAA4899866.1"/>
    <property type="molecule type" value="Genomic_DNA"/>
</dbReference>
<keyword evidence="1" id="KW-1133">Transmembrane helix</keyword>
<feature type="transmembrane region" description="Helical" evidence="1">
    <location>
        <begin position="12"/>
        <end position="32"/>
    </location>
</feature>
<accession>A0ABP9FF88</accession>
<evidence type="ECO:0000313" key="2">
    <source>
        <dbReference type="EMBL" id="GAA4899866.1"/>
    </source>
</evidence>
<dbReference type="Proteomes" id="UP001500433">
    <property type="component" value="Unassembled WGS sequence"/>
</dbReference>
<keyword evidence="1" id="KW-0812">Transmembrane</keyword>
<gene>
    <name evidence="2" type="ORF">GCM10023311_26570</name>
</gene>
<evidence type="ECO:0000313" key="3">
    <source>
        <dbReference type="Proteomes" id="UP001500433"/>
    </source>
</evidence>
<name>A0ABP9FF88_9FLAO</name>
<keyword evidence="3" id="KW-1185">Reference proteome</keyword>
<comment type="caution">
    <text evidence="2">The sequence shown here is derived from an EMBL/GenBank/DDBJ whole genome shotgun (WGS) entry which is preliminary data.</text>
</comment>
<organism evidence="2 3">
    <name type="scientific">Flaviramulus aquimarinus</name>
    <dbReference type="NCBI Taxonomy" id="1170456"/>
    <lineage>
        <taxon>Bacteria</taxon>
        <taxon>Pseudomonadati</taxon>
        <taxon>Bacteroidota</taxon>
        <taxon>Flavobacteriia</taxon>
        <taxon>Flavobacteriales</taxon>
        <taxon>Flavobacteriaceae</taxon>
        <taxon>Flaviramulus</taxon>
    </lineage>
</organism>
<protein>
    <submittedName>
        <fullName evidence="2">Uncharacterized protein</fullName>
    </submittedName>
</protein>
<reference evidence="3" key="1">
    <citation type="journal article" date="2019" name="Int. J. Syst. Evol. Microbiol.">
        <title>The Global Catalogue of Microorganisms (GCM) 10K type strain sequencing project: providing services to taxonomists for standard genome sequencing and annotation.</title>
        <authorList>
            <consortium name="The Broad Institute Genomics Platform"/>
            <consortium name="The Broad Institute Genome Sequencing Center for Infectious Disease"/>
            <person name="Wu L."/>
            <person name="Ma J."/>
        </authorList>
    </citation>
    <scope>NUCLEOTIDE SEQUENCE [LARGE SCALE GENOMIC DNA]</scope>
    <source>
        <strain evidence="3">JCM 18274</strain>
    </source>
</reference>
<dbReference type="RefSeq" id="WP_345274653.1">
    <property type="nucleotide sequence ID" value="NZ_BAABJH010000007.1"/>
</dbReference>
<evidence type="ECO:0000256" key="1">
    <source>
        <dbReference type="SAM" id="Phobius"/>
    </source>
</evidence>
<feature type="transmembrane region" description="Helical" evidence="1">
    <location>
        <begin position="44"/>
        <end position="65"/>
    </location>
</feature>
<sequence length="163" mass="18594">MESTSKKDLLPKLIFLVVLIWALSAVLIMVFLSNWSDRGTFGDLFGAVNALFSALAFAVLIYTIVLQRDEIKQNREEIVLNRKELAKGSKLQQKAQQVLIQQVEQMHLSAKMNAMRTLVDYYNNQISNPKSTEEIIEKAKQKRKQIIIQIDELIDGLNDSNVD</sequence>